<feature type="transmembrane region" description="Helical" evidence="5">
    <location>
        <begin position="80"/>
        <end position="102"/>
    </location>
</feature>
<evidence type="ECO:0000256" key="1">
    <source>
        <dbReference type="ARBA" id="ARBA00004141"/>
    </source>
</evidence>
<dbReference type="InterPro" id="IPR051533">
    <property type="entry name" value="WaaL-like"/>
</dbReference>
<proteinExistence type="predicted"/>
<dbReference type="PANTHER" id="PTHR37422">
    <property type="entry name" value="TEICHURONIC ACID BIOSYNTHESIS PROTEIN TUAE"/>
    <property type="match status" value="1"/>
</dbReference>
<feature type="transmembrane region" description="Helical" evidence="5">
    <location>
        <begin position="57"/>
        <end position="73"/>
    </location>
</feature>
<dbReference type="InterPro" id="IPR007016">
    <property type="entry name" value="O-antigen_ligase-rel_domated"/>
</dbReference>
<dbReference type="EMBL" id="CP092471">
    <property type="protein sequence ID" value="UVI39085.1"/>
    <property type="molecule type" value="Genomic_DNA"/>
</dbReference>
<dbReference type="PANTHER" id="PTHR37422:SF17">
    <property type="entry name" value="O-ANTIGEN LIGASE"/>
    <property type="match status" value="1"/>
</dbReference>
<keyword evidence="3 5" id="KW-1133">Transmembrane helix</keyword>
<organism evidence="7 8">
    <name type="scientific">Qipengyuania spongiae</name>
    <dbReference type="NCBI Taxonomy" id="2909673"/>
    <lineage>
        <taxon>Bacteria</taxon>
        <taxon>Pseudomonadati</taxon>
        <taxon>Pseudomonadota</taxon>
        <taxon>Alphaproteobacteria</taxon>
        <taxon>Sphingomonadales</taxon>
        <taxon>Erythrobacteraceae</taxon>
        <taxon>Qipengyuania</taxon>
    </lineage>
</organism>
<keyword evidence="2 5" id="KW-0812">Transmembrane</keyword>
<dbReference type="Proteomes" id="UP001065265">
    <property type="component" value="Chromosome"/>
</dbReference>
<keyword evidence="4 5" id="KW-0472">Membrane</keyword>
<evidence type="ECO:0000256" key="4">
    <source>
        <dbReference type="ARBA" id="ARBA00023136"/>
    </source>
</evidence>
<accession>A0ABY5SXN8</accession>
<evidence type="ECO:0000256" key="3">
    <source>
        <dbReference type="ARBA" id="ARBA00022989"/>
    </source>
</evidence>
<keyword evidence="8" id="KW-1185">Reference proteome</keyword>
<comment type="subcellular location">
    <subcellularLocation>
        <location evidence="1">Membrane</location>
        <topology evidence="1">Multi-pass membrane protein</topology>
    </subcellularLocation>
</comment>
<dbReference type="RefSeq" id="WP_265558266.1">
    <property type="nucleotide sequence ID" value="NZ_CP092471.1"/>
</dbReference>
<evidence type="ECO:0000313" key="7">
    <source>
        <dbReference type="EMBL" id="UVI39085.1"/>
    </source>
</evidence>
<feature type="transmembrane region" description="Helical" evidence="5">
    <location>
        <begin position="198"/>
        <end position="218"/>
    </location>
</feature>
<keyword evidence="7" id="KW-0436">Ligase</keyword>
<dbReference type="Pfam" id="PF04932">
    <property type="entry name" value="Wzy_C"/>
    <property type="match status" value="1"/>
</dbReference>
<feature type="domain" description="O-antigen ligase-related" evidence="6">
    <location>
        <begin position="158"/>
        <end position="307"/>
    </location>
</feature>
<evidence type="ECO:0000256" key="2">
    <source>
        <dbReference type="ARBA" id="ARBA00022692"/>
    </source>
</evidence>
<feature type="transmembrane region" description="Helical" evidence="5">
    <location>
        <begin position="171"/>
        <end position="191"/>
    </location>
</feature>
<feature type="transmembrane region" description="Helical" evidence="5">
    <location>
        <begin position="6"/>
        <end position="22"/>
    </location>
</feature>
<sequence length="376" mass="40838">MLTSLTPVVILGTMGAFVLMRWERLPLILRDAWPLLLLPGMALLSTTWSAIPGTSFYYGVLYLATVLAGMMIGRGMAPGTLLTGFFTAFAIFTVFSVLSMRFTAWGGGGTAFVGLTQSKNSAGDMAGVGLLATLCFFFSALSRRKLVQMGLALAVVPFLLFALWFSRATGALVATTAIFGVTLAWLASRLLTVQARTAIFVLAIVVIALLIATQQFWLPPLFDAVLENSGKDAGLTGRADLWIYADDLISRKPLLGLGYNGFWVHNNLDAEYIWRHMGIGSRSGFNFHNTPREILVHMGYVGLAIFAVVAIIGALRLIVLTSQTPSHERIFACAIVLFYAMKMPFEVVGIPPIHFGTLTSVAVLAMGFRRTDPARR</sequence>
<feature type="transmembrane region" description="Helical" evidence="5">
    <location>
        <begin position="122"/>
        <end position="141"/>
    </location>
</feature>
<name>A0ABY5SXN8_9SPHN</name>
<evidence type="ECO:0000313" key="8">
    <source>
        <dbReference type="Proteomes" id="UP001065265"/>
    </source>
</evidence>
<gene>
    <name evidence="7" type="ORF">L1F33_12735</name>
</gene>
<evidence type="ECO:0000256" key="5">
    <source>
        <dbReference type="SAM" id="Phobius"/>
    </source>
</evidence>
<protein>
    <submittedName>
        <fullName evidence="7">O-antigen ligase family protein</fullName>
    </submittedName>
</protein>
<dbReference type="GO" id="GO:0016874">
    <property type="term" value="F:ligase activity"/>
    <property type="evidence" value="ECO:0007669"/>
    <property type="project" value="UniProtKB-KW"/>
</dbReference>
<evidence type="ECO:0000259" key="6">
    <source>
        <dbReference type="Pfam" id="PF04932"/>
    </source>
</evidence>
<feature type="transmembrane region" description="Helical" evidence="5">
    <location>
        <begin position="146"/>
        <end position="165"/>
    </location>
</feature>
<feature type="transmembrane region" description="Helical" evidence="5">
    <location>
        <begin position="294"/>
        <end position="318"/>
    </location>
</feature>
<reference evidence="7" key="1">
    <citation type="submission" date="2022-02" db="EMBL/GenBank/DDBJ databases">
        <title>Qipengyuania spongiae sp. nov., isolated from marine sponge.</title>
        <authorList>
            <person name="Li Z."/>
            <person name="Zhang M."/>
        </authorList>
    </citation>
    <scope>NUCLEOTIDE SEQUENCE</scope>
    <source>
        <strain evidence="7">PHS-Z21</strain>
    </source>
</reference>